<protein>
    <submittedName>
        <fullName evidence="6">Uncharacterized protein</fullName>
    </submittedName>
</protein>
<sequence>MAPTTEPVIIGVADIVNRTSKAIEPLDLISNAIAAALADTGLSKAALTKLKEQVDDLTIIRSWTWPYDSLPDLVADRVGIANAGERRESEHGGNQPVKCLDEACRKIMKGERKVAVLGGGEALGSLSAAAKNGSLKSLNWTPTTTSINEVFSPTTRSLGDNIGARHGIGAPIQVYPLYENGFRAHRKQTIKGNHEESAELYSEFAEVARANQYAWNYHKAVSKDEIMTIGKENRMIASPYPLLMNAFNNVNLAAAVVVASTDTARELGVPKEKWIYIRGAAGTSESAEFWNRSSFHHAPAISRSLDAALSASGLSETEIDLHDFYSCFPIVPKLACQHLGLLFSNKPKPITLLGGLTSFGGAGNNYSMHKDADSTKALTEMTRQLRKSPMGRRKNGLVLANGGVLTYQHVTILSSHPRDDGRSYPNEAVLPDLLDLQAPEVEDKADGEAVIETYTVDFDRKGGLSRGHVVGRLVGNGRRFLANHGDERTLKELVSWDVEPIGRRGMVRYDNASKKNLFVLGEGKGGSKL</sequence>
<dbReference type="Gene3D" id="3.40.47.10">
    <property type="match status" value="1"/>
</dbReference>
<dbReference type="Pfam" id="PF22691">
    <property type="entry name" value="Thiolase_C_1"/>
    <property type="match status" value="1"/>
</dbReference>
<gene>
    <name evidence="6" type="ORF">C1H76_1116</name>
</gene>
<dbReference type="EMBL" id="PTQR01000012">
    <property type="protein sequence ID" value="TKX26584.1"/>
    <property type="molecule type" value="Genomic_DNA"/>
</dbReference>
<name>A0A4U7BDJ7_9PEZI</name>
<evidence type="ECO:0000259" key="5">
    <source>
        <dbReference type="Pfam" id="PF22691"/>
    </source>
</evidence>
<dbReference type="AlphaFoldDB" id="A0A4U7BDJ7"/>
<feature type="domain" description="Thiolase C-terminal" evidence="5">
    <location>
        <begin position="287"/>
        <end position="414"/>
    </location>
</feature>
<feature type="domain" description="Thiolase-like protein type 1 additional C-terminal" evidence="4">
    <location>
        <begin position="435"/>
        <end position="511"/>
    </location>
</feature>
<dbReference type="Gene3D" id="2.40.50.840">
    <property type="match status" value="1"/>
</dbReference>
<dbReference type="InterPro" id="IPR055140">
    <property type="entry name" value="Thiolase_C_2"/>
</dbReference>
<comment type="similarity">
    <text evidence="1">Belongs to the thiolase-like superfamily. Thiolase family.</text>
</comment>
<dbReference type="GO" id="GO:0016746">
    <property type="term" value="F:acyltransferase activity"/>
    <property type="evidence" value="ECO:0007669"/>
    <property type="project" value="UniProtKB-KW"/>
</dbReference>
<accession>A0A4U7BDJ7</accession>
<evidence type="ECO:0000256" key="1">
    <source>
        <dbReference type="ARBA" id="ARBA00010982"/>
    </source>
</evidence>
<evidence type="ECO:0000259" key="4">
    <source>
        <dbReference type="Pfam" id="PF18313"/>
    </source>
</evidence>
<keyword evidence="3" id="KW-0012">Acyltransferase</keyword>
<evidence type="ECO:0000313" key="6">
    <source>
        <dbReference type="EMBL" id="TKX26584.1"/>
    </source>
</evidence>
<dbReference type="Proteomes" id="UP000308133">
    <property type="component" value="Unassembled WGS sequence"/>
</dbReference>
<evidence type="ECO:0000256" key="2">
    <source>
        <dbReference type="ARBA" id="ARBA00022679"/>
    </source>
</evidence>
<organism evidence="6 7">
    <name type="scientific">Elsinoe australis</name>
    <dbReference type="NCBI Taxonomy" id="40998"/>
    <lineage>
        <taxon>Eukaryota</taxon>
        <taxon>Fungi</taxon>
        <taxon>Dikarya</taxon>
        <taxon>Ascomycota</taxon>
        <taxon>Pezizomycotina</taxon>
        <taxon>Dothideomycetes</taxon>
        <taxon>Dothideomycetidae</taxon>
        <taxon>Myriangiales</taxon>
        <taxon>Elsinoaceae</taxon>
        <taxon>Elsinoe</taxon>
    </lineage>
</organism>
<comment type="caution">
    <text evidence="6">The sequence shown here is derived from an EMBL/GenBank/DDBJ whole genome shotgun (WGS) entry which is preliminary data.</text>
</comment>
<dbReference type="InterPro" id="IPR040771">
    <property type="entry name" value="TLP1_add_C"/>
</dbReference>
<dbReference type="InterPro" id="IPR016039">
    <property type="entry name" value="Thiolase-like"/>
</dbReference>
<evidence type="ECO:0000256" key="3">
    <source>
        <dbReference type="ARBA" id="ARBA00023315"/>
    </source>
</evidence>
<proteinExistence type="inferred from homology"/>
<evidence type="ECO:0000313" key="7">
    <source>
        <dbReference type="Proteomes" id="UP000308133"/>
    </source>
</evidence>
<keyword evidence="2" id="KW-0808">Transferase</keyword>
<dbReference type="Pfam" id="PF18313">
    <property type="entry name" value="TLP1_add_C"/>
    <property type="match status" value="1"/>
</dbReference>
<dbReference type="PANTHER" id="PTHR18919">
    <property type="entry name" value="ACETYL-COA C-ACYLTRANSFERASE"/>
    <property type="match status" value="1"/>
</dbReference>
<dbReference type="SUPFAM" id="SSF53901">
    <property type="entry name" value="Thiolase-like"/>
    <property type="match status" value="2"/>
</dbReference>
<dbReference type="PANTHER" id="PTHR18919:SF139">
    <property type="entry name" value="THIOLASE-LIKE PROTEIN TYPE 1 ADDITIONAL C-TERMINAL DOMAIN-CONTAINING PROTEIN"/>
    <property type="match status" value="1"/>
</dbReference>
<reference evidence="6 7" key="1">
    <citation type="submission" date="2018-02" db="EMBL/GenBank/DDBJ databases">
        <title>Draft genome sequences of Elsinoe sp., causing black scab on jojoba.</title>
        <authorList>
            <person name="Stodart B."/>
            <person name="Jeffress S."/>
            <person name="Ash G."/>
            <person name="Arun Chinnappa K."/>
        </authorList>
    </citation>
    <scope>NUCLEOTIDE SEQUENCE [LARGE SCALE GENOMIC DNA]</scope>
    <source>
        <strain evidence="6 7">Hillstone_2</strain>
    </source>
</reference>